<evidence type="ECO:0000256" key="1">
    <source>
        <dbReference type="ARBA" id="ARBA00023015"/>
    </source>
</evidence>
<dbReference type="AlphaFoldDB" id="A0A829QJD5"/>
<gene>
    <name evidence="7" type="ORF">I542_3399</name>
</gene>
<evidence type="ECO:0000256" key="5">
    <source>
        <dbReference type="SAM" id="MobiDB-lite"/>
    </source>
</evidence>
<dbReference type="GO" id="GO:0000160">
    <property type="term" value="P:phosphorelay signal transduction system"/>
    <property type="evidence" value="ECO:0007669"/>
    <property type="project" value="InterPro"/>
</dbReference>
<keyword evidence="4" id="KW-0597">Phosphoprotein</keyword>
<dbReference type="PANTHER" id="PTHR43214">
    <property type="entry name" value="TWO-COMPONENT RESPONSE REGULATOR"/>
    <property type="match status" value="1"/>
</dbReference>
<dbReference type="InterPro" id="IPR001789">
    <property type="entry name" value="Sig_transdc_resp-reg_receiver"/>
</dbReference>
<dbReference type="Proteomes" id="UP000021210">
    <property type="component" value="Unassembled WGS sequence"/>
</dbReference>
<evidence type="ECO:0000313" key="7">
    <source>
        <dbReference type="EMBL" id="EUA63242.1"/>
    </source>
</evidence>
<dbReference type="SMART" id="SM00448">
    <property type="entry name" value="REC"/>
    <property type="match status" value="1"/>
</dbReference>
<dbReference type="InterPro" id="IPR058245">
    <property type="entry name" value="NreC/VraR/RcsB-like_REC"/>
</dbReference>
<keyword evidence="2" id="KW-0238">DNA-binding</keyword>
<proteinExistence type="predicted"/>
<dbReference type="CDD" id="cd17535">
    <property type="entry name" value="REC_NarL-like"/>
    <property type="match status" value="1"/>
</dbReference>
<dbReference type="InterPro" id="IPR011006">
    <property type="entry name" value="CheY-like_superfamily"/>
</dbReference>
<dbReference type="PROSITE" id="PS50110">
    <property type="entry name" value="RESPONSE_REGULATORY"/>
    <property type="match status" value="1"/>
</dbReference>
<keyword evidence="1" id="KW-0805">Transcription regulation</keyword>
<evidence type="ECO:0000256" key="4">
    <source>
        <dbReference type="PROSITE-ProRule" id="PRU00169"/>
    </source>
</evidence>
<dbReference type="Pfam" id="PF00072">
    <property type="entry name" value="Response_reg"/>
    <property type="match status" value="1"/>
</dbReference>
<dbReference type="EMBL" id="JAOH01000002">
    <property type="protein sequence ID" value="EUA63242.1"/>
    <property type="molecule type" value="Genomic_DNA"/>
</dbReference>
<sequence length="248" mass="26661">MSAIRVLVADDDTLLREGVASVLEKAGFEVVGRAGDATALLELVRTESPNLVVVDIRMPPTHTTEGLEAAQKIRGEHPGIGVLVLSAHVEVEYAAELITSGDGVGYLLKSRIGDVGEFADACTRVAGGGSIVDPELVRELLSARRKDDPLSALSQRELEVLELMAQGPVQFRNRWAAVDYREHRRKTCPQRHAQTGPGTRRRVSPSGTRGTGVSHPSVSHVSGVNLAVEWSYSPLCPCMTVYPPIPKG</sequence>
<comment type="caution">
    <text evidence="7">The sequence shown here is derived from an EMBL/GenBank/DDBJ whole genome shotgun (WGS) entry which is preliminary data.</text>
</comment>
<dbReference type="Gene3D" id="3.40.50.2300">
    <property type="match status" value="1"/>
</dbReference>
<evidence type="ECO:0000256" key="3">
    <source>
        <dbReference type="ARBA" id="ARBA00023163"/>
    </source>
</evidence>
<evidence type="ECO:0000259" key="6">
    <source>
        <dbReference type="PROSITE" id="PS50110"/>
    </source>
</evidence>
<dbReference type="PANTHER" id="PTHR43214:SF24">
    <property type="entry name" value="TRANSCRIPTIONAL REGULATORY PROTEIN NARL-RELATED"/>
    <property type="match status" value="1"/>
</dbReference>
<accession>A0A829QJD5</accession>
<dbReference type="GO" id="GO:0003677">
    <property type="term" value="F:DNA binding"/>
    <property type="evidence" value="ECO:0007669"/>
    <property type="project" value="UniProtKB-KW"/>
</dbReference>
<name>A0A829QJD5_9MYCO</name>
<dbReference type="InterPro" id="IPR039420">
    <property type="entry name" value="WalR-like"/>
</dbReference>
<evidence type="ECO:0000313" key="8">
    <source>
        <dbReference type="Proteomes" id="UP000021210"/>
    </source>
</evidence>
<evidence type="ECO:0000256" key="2">
    <source>
        <dbReference type="ARBA" id="ARBA00023125"/>
    </source>
</evidence>
<organism evidence="7 8">
    <name type="scientific">Mycobacteroides abscessus 1948</name>
    <dbReference type="NCBI Taxonomy" id="1299323"/>
    <lineage>
        <taxon>Bacteria</taxon>
        <taxon>Bacillati</taxon>
        <taxon>Actinomycetota</taxon>
        <taxon>Actinomycetes</taxon>
        <taxon>Mycobacteriales</taxon>
        <taxon>Mycobacteriaceae</taxon>
        <taxon>Mycobacteroides</taxon>
        <taxon>Mycobacteroides abscessus</taxon>
    </lineage>
</organism>
<feature type="domain" description="Response regulatory" evidence="6">
    <location>
        <begin position="5"/>
        <end position="124"/>
    </location>
</feature>
<dbReference type="SUPFAM" id="SSF52172">
    <property type="entry name" value="CheY-like"/>
    <property type="match status" value="1"/>
</dbReference>
<keyword evidence="3" id="KW-0804">Transcription</keyword>
<protein>
    <submittedName>
        <fullName evidence="7">Response regulator</fullName>
    </submittedName>
</protein>
<reference evidence="7 8" key="1">
    <citation type="submission" date="2013-12" db="EMBL/GenBank/DDBJ databases">
        <authorList>
            <person name="Zelazny A."/>
            <person name="Olivier K."/>
            <person name="Holland S."/>
            <person name="Lenaerts A."/>
            <person name="Ordway D."/>
            <person name="DeGroote M.A."/>
            <person name="Parker T."/>
            <person name="Sizemore C."/>
            <person name="Tallon L.J."/>
            <person name="Sadzewicz L.K."/>
            <person name="Sengamalay N."/>
            <person name="Fraser C.M."/>
            <person name="Hine E."/>
            <person name="Shefchek K.A."/>
            <person name="Das S.P."/>
            <person name="Tettelin H."/>
        </authorList>
    </citation>
    <scope>NUCLEOTIDE SEQUENCE [LARGE SCALE GENOMIC DNA]</scope>
    <source>
        <strain evidence="7 8">1948</strain>
    </source>
</reference>
<feature type="region of interest" description="Disordered" evidence="5">
    <location>
        <begin position="186"/>
        <end position="217"/>
    </location>
</feature>
<feature type="modified residue" description="4-aspartylphosphate" evidence="4">
    <location>
        <position position="55"/>
    </location>
</feature>